<protein>
    <submittedName>
        <fullName evidence="1">Uncharacterized protein</fullName>
    </submittedName>
</protein>
<reference evidence="1 2" key="1">
    <citation type="journal article" date="2016" name="Nat. Commun.">
        <title>Thousands of microbial genomes shed light on interconnected biogeochemical processes in an aquifer system.</title>
        <authorList>
            <person name="Anantharaman K."/>
            <person name="Brown C.T."/>
            <person name="Hug L.A."/>
            <person name="Sharon I."/>
            <person name="Castelle C.J."/>
            <person name="Probst A.J."/>
            <person name="Thomas B.C."/>
            <person name="Singh A."/>
            <person name="Wilkins M.J."/>
            <person name="Karaoz U."/>
            <person name="Brodie E.L."/>
            <person name="Williams K.H."/>
            <person name="Hubbard S.S."/>
            <person name="Banfield J.F."/>
        </authorList>
    </citation>
    <scope>NUCLEOTIDE SEQUENCE [LARGE SCALE GENOMIC DNA]</scope>
</reference>
<evidence type="ECO:0000313" key="2">
    <source>
        <dbReference type="Proteomes" id="UP000176445"/>
    </source>
</evidence>
<comment type="caution">
    <text evidence="1">The sequence shown here is derived from an EMBL/GenBank/DDBJ whole genome shotgun (WGS) entry which is preliminary data.</text>
</comment>
<dbReference type="AlphaFoldDB" id="A0A1F6CK48"/>
<name>A0A1F6CK48_9BACT</name>
<sequence>MEYESLQQFIQAQLDGAWSKSAPSLGLVPAVVYEYIASDEGKQRVNRAFDRLFAELVHRRRAAGDGDITGA</sequence>
<accession>A0A1F6CK48</accession>
<proteinExistence type="predicted"/>
<dbReference type="Proteomes" id="UP000176445">
    <property type="component" value="Unassembled WGS sequence"/>
</dbReference>
<gene>
    <name evidence="1" type="ORF">A2704_04310</name>
</gene>
<organism evidence="1 2">
    <name type="scientific">Candidatus Kaiserbacteria bacterium RIFCSPHIGHO2_01_FULL_54_36b</name>
    <dbReference type="NCBI Taxonomy" id="1798483"/>
    <lineage>
        <taxon>Bacteria</taxon>
        <taxon>Candidatus Kaiseribacteriota</taxon>
    </lineage>
</organism>
<evidence type="ECO:0000313" key="1">
    <source>
        <dbReference type="EMBL" id="OGG49370.1"/>
    </source>
</evidence>
<dbReference type="EMBL" id="MFKW01000075">
    <property type="protein sequence ID" value="OGG49370.1"/>
    <property type="molecule type" value="Genomic_DNA"/>
</dbReference>